<dbReference type="Proteomes" id="UP000292958">
    <property type="component" value="Unassembled WGS sequence"/>
</dbReference>
<sequence>MPGTSSVYLVCLVLFSSSYSVAQLQQTSQPSLPDSPDVFITLLSDMHSAPKGYSSSNEPVAVQQNNTSSPADEQIPQTKRILGIIPNFRAVSANQVLPPQSAKEKFITASEDSFDYSALLLPAALAGYSMATKATPEFHQGAAGYGRYFWHTYADQSIENYAVEFIVPALTHEDIRYYTLGKGGFFKRTGYAFSRVVITRSDAGTATFNSGEVIGAGAAAGISNLYYPASERTFGNTAQKWGINVGVDAATFVFKEFWPDINHALFRTKD</sequence>
<feature type="region of interest" description="Disordered" evidence="1">
    <location>
        <begin position="50"/>
        <end position="73"/>
    </location>
</feature>
<keyword evidence="4" id="KW-1185">Reference proteome</keyword>
<evidence type="ECO:0000256" key="1">
    <source>
        <dbReference type="SAM" id="MobiDB-lite"/>
    </source>
</evidence>
<feature type="compositionally biased region" description="Polar residues" evidence="1">
    <location>
        <begin position="53"/>
        <end position="73"/>
    </location>
</feature>
<dbReference type="AlphaFoldDB" id="A0A4Q7Z1Y5"/>
<feature type="chain" id="PRO_5020371336" evidence="2">
    <location>
        <begin position="23"/>
        <end position="270"/>
    </location>
</feature>
<evidence type="ECO:0000313" key="3">
    <source>
        <dbReference type="EMBL" id="RZU43681.1"/>
    </source>
</evidence>
<evidence type="ECO:0000256" key="2">
    <source>
        <dbReference type="SAM" id="SignalP"/>
    </source>
</evidence>
<gene>
    <name evidence="3" type="ORF">BDD14_5377</name>
</gene>
<dbReference type="EMBL" id="SHKW01000001">
    <property type="protein sequence ID" value="RZU43681.1"/>
    <property type="molecule type" value="Genomic_DNA"/>
</dbReference>
<keyword evidence="2" id="KW-0732">Signal</keyword>
<comment type="caution">
    <text evidence="3">The sequence shown here is derived from an EMBL/GenBank/DDBJ whole genome shotgun (WGS) entry which is preliminary data.</text>
</comment>
<accession>A0A4Q7Z1Y5</accession>
<name>A0A4Q7Z1Y5_9BACT</name>
<reference evidence="3 4" key="1">
    <citation type="submission" date="2019-02" db="EMBL/GenBank/DDBJ databases">
        <title>Genomic Encyclopedia of Archaeal and Bacterial Type Strains, Phase II (KMG-II): from individual species to whole genera.</title>
        <authorList>
            <person name="Goeker M."/>
        </authorList>
    </citation>
    <scope>NUCLEOTIDE SEQUENCE [LARGE SCALE GENOMIC DNA]</scope>
    <source>
        <strain evidence="3 4">DSM 18101</strain>
    </source>
</reference>
<feature type="signal peptide" evidence="2">
    <location>
        <begin position="1"/>
        <end position="22"/>
    </location>
</feature>
<dbReference type="OrthoDB" id="115473at2"/>
<evidence type="ECO:0000313" key="4">
    <source>
        <dbReference type="Proteomes" id="UP000292958"/>
    </source>
</evidence>
<protein>
    <submittedName>
        <fullName evidence="3">Uncharacterized protein</fullName>
    </submittedName>
</protein>
<proteinExistence type="predicted"/>
<organism evidence="3 4">
    <name type="scientific">Edaphobacter modestus</name>
    <dbReference type="NCBI Taxonomy" id="388466"/>
    <lineage>
        <taxon>Bacteria</taxon>
        <taxon>Pseudomonadati</taxon>
        <taxon>Acidobacteriota</taxon>
        <taxon>Terriglobia</taxon>
        <taxon>Terriglobales</taxon>
        <taxon>Acidobacteriaceae</taxon>
        <taxon>Edaphobacter</taxon>
    </lineage>
</organism>